<dbReference type="InterPro" id="IPR050961">
    <property type="entry name" value="BolA/IbaG_stress_morph_reg"/>
</dbReference>
<gene>
    <name evidence="3" type="ordered locus">HCH_05308</name>
</gene>
<dbReference type="RefSeq" id="WP_011399046.1">
    <property type="nucleotide sequence ID" value="NC_007645.1"/>
</dbReference>
<reference evidence="3 4" key="1">
    <citation type="journal article" date="2005" name="Nucleic Acids Res.">
        <title>Genomic blueprint of Hahella chejuensis, a marine microbe producing an algicidal agent.</title>
        <authorList>
            <person name="Jeong H."/>
            <person name="Yim J.H."/>
            <person name="Lee C."/>
            <person name="Choi S.-H."/>
            <person name="Park Y.K."/>
            <person name="Yoon S.H."/>
            <person name="Hur C.-G."/>
            <person name="Kang H.-Y."/>
            <person name="Kim D."/>
            <person name="Lee H.H."/>
            <person name="Park K.H."/>
            <person name="Park S.-H."/>
            <person name="Park H.-S."/>
            <person name="Lee H.K."/>
            <person name="Oh T.K."/>
            <person name="Kim J.F."/>
        </authorList>
    </citation>
    <scope>NUCLEOTIDE SEQUENCE [LARGE SCALE GENOMIC DNA]</scope>
    <source>
        <strain evidence="3 4">KCTC 2396</strain>
    </source>
</reference>
<organism evidence="3 4">
    <name type="scientific">Hahella chejuensis (strain KCTC 2396)</name>
    <dbReference type="NCBI Taxonomy" id="349521"/>
    <lineage>
        <taxon>Bacteria</taxon>
        <taxon>Pseudomonadati</taxon>
        <taxon>Pseudomonadota</taxon>
        <taxon>Gammaproteobacteria</taxon>
        <taxon>Oceanospirillales</taxon>
        <taxon>Hahellaceae</taxon>
        <taxon>Hahella</taxon>
    </lineage>
</organism>
<dbReference type="PANTHER" id="PTHR46229">
    <property type="entry name" value="BOLA TRANSCRIPTION REGULATOR"/>
    <property type="match status" value="1"/>
</dbReference>
<dbReference type="PIRSF" id="PIRSF003113">
    <property type="entry name" value="BolA"/>
    <property type="match status" value="1"/>
</dbReference>
<dbReference type="InterPro" id="IPR036065">
    <property type="entry name" value="BolA-like_sf"/>
</dbReference>
<dbReference type="Proteomes" id="UP000000238">
    <property type="component" value="Chromosome"/>
</dbReference>
<accession>Q2SBJ2</accession>
<dbReference type="KEGG" id="hch:HCH_05308"/>
<dbReference type="Pfam" id="PF01722">
    <property type="entry name" value="BolA"/>
    <property type="match status" value="1"/>
</dbReference>
<evidence type="ECO:0000256" key="2">
    <source>
        <dbReference type="RuleBase" id="RU003860"/>
    </source>
</evidence>
<dbReference type="eggNOG" id="COG5007">
    <property type="taxonomic scope" value="Bacteria"/>
</dbReference>
<dbReference type="HOGENOM" id="CLU_109462_4_1_6"/>
<sequence>MQPEALQEILQEKLSDCEVRVEGDGYHYQVVAVGERFAGLSPVKKQQTVYSCIHDLIADGTVHAVSIKTYTPDEWAAANK</sequence>
<dbReference type="PANTHER" id="PTHR46229:SF4">
    <property type="entry name" value="ACID STRESS PROTEIN IBAG"/>
    <property type="match status" value="1"/>
</dbReference>
<dbReference type="Gene3D" id="3.30.300.90">
    <property type="entry name" value="BolA-like"/>
    <property type="match status" value="1"/>
</dbReference>
<protein>
    <submittedName>
        <fullName evidence="3">Predicted transcriptional regulator, BolA superfamily</fullName>
    </submittedName>
</protein>
<name>Q2SBJ2_HAHCH</name>
<dbReference type="InterPro" id="IPR002634">
    <property type="entry name" value="BolA"/>
</dbReference>
<dbReference type="AlphaFoldDB" id="Q2SBJ2"/>
<proteinExistence type="inferred from homology"/>
<evidence type="ECO:0000313" key="4">
    <source>
        <dbReference type="Proteomes" id="UP000000238"/>
    </source>
</evidence>
<comment type="similarity">
    <text evidence="1 2">Belongs to the BolA/IbaG family.</text>
</comment>
<keyword evidence="4" id="KW-1185">Reference proteome</keyword>
<dbReference type="SUPFAM" id="SSF82657">
    <property type="entry name" value="BolA-like"/>
    <property type="match status" value="1"/>
</dbReference>
<dbReference type="STRING" id="349521.HCH_05308"/>
<evidence type="ECO:0000313" key="3">
    <source>
        <dbReference type="EMBL" id="ABC31982.1"/>
    </source>
</evidence>
<evidence type="ECO:0000256" key="1">
    <source>
        <dbReference type="ARBA" id="ARBA00005578"/>
    </source>
</evidence>
<dbReference type="EMBL" id="CP000155">
    <property type="protein sequence ID" value="ABC31982.1"/>
    <property type="molecule type" value="Genomic_DNA"/>
</dbReference>
<dbReference type="OrthoDB" id="9812890at2"/>